<gene>
    <name evidence="5" type="ORF">I4I82_21575</name>
</gene>
<name>A0ABS6UDC9_9PSEU</name>
<protein>
    <submittedName>
        <fullName evidence="5">Dipeptidase</fullName>
    </submittedName>
</protein>
<dbReference type="InterPro" id="IPR011650">
    <property type="entry name" value="Peptidase_M20_dimer"/>
</dbReference>
<evidence type="ECO:0000259" key="4">
    <source>
        <dbReference type="Pfam" id="PF07687"/>
    </source>
</evidence>
<dbReference type="RefSeq" id="WP_218593945.1">
    <property type="nucleotide sequence ID" value="NZ_JADQDE010000384.1"/>
</dbReference>
<dbReference type="PANTHER" id="PTHR43270">
    <property type="entry name" value="BETA-ALA-HIS DIPEPTIDASE"/>
    <property type="match status" value="1"/>
</dbReference>
<keyword evidence="6" id="KW-1185">Reference proteome</keyword>
<sequence length="452" mass="47825">MSSREALLRAVRGELDRALVDLEQLIRIPSVWSDPAHRLDTHTSADAVAAMARDAGARTVQIIQASGGAPSVLAQWPAPAGQPTILLYAHHDVQPAGSHRIWTSPPFEPTIRDGRLYGRGAADDKAGIMTHLSVLRAYSGKPPIGVTLFVEGEEESGSPTLRDLMISHQSLFTADAAVVADGSNPATDTPALTTSLRGLVNCVVEIEVLDQAVHSGMAGGVAPDALTALCRMLGSLHDDRGRVAVRGLLVDCVGTDPRSADADTEHDFRSNYGVLDGVELIGCGSINDRLWYGPAATVLGIDAPSVDEAANVLVPRARALVSLRTAPGRDSHSAYRELSEHLQANAPWGARVRTDPRSIGSPSIIRPSGTTYDIARNALSEAFGSVVHEVGMGGSIPFVAEFSSMFPAAPLLITGVGDPASRWHGIDESLDMKMFTRGILAEALLLNDLAQE</sequence>
<dbReference type="Pfam" id="PF01546">
    <property type="entry name" value="Peptidase_M20"/>
    <property type="match status" value="1"/>
</dbReference>
<dbReference type="Proteomes" id="UP000694300">
    <property type="component" value="Unassembled WGS sequence"/>
</dbReference>
<comment type="caution">
    <text evidence="5">The sequence shown here is derived from an EMBL/GenBank/DDBJ whole genome shotgun (WGS) entry which is preliminary data.</text>
</comment>
<evidence type="ECO:0000256" key="1">
    <source>
        <dbReference type="ARBA" id="ARBA00022670"/>
    </source>
</evidence>
<keyword evidence="3" id="KW-0378">Hydrolase</keyword>
<dbReference type="InterPro" id="IPR002933">
    <property type="entry name" value="Peptidase_M20"/>
</dbReference>
<accession>A0ABS6UDC9</accession>
<evidence type="ECO:0000256" key="3">
    <source>
        <dbReference type="ARBA" id="ARBA00022801"/>
    </source>
</evidence>
<proteinExistence type="predicted"/>
<dbReference type="NCBIfam" id="NF005914">
    <property type="entry name" value="PRK07907.1"/>
    <property type="match status" value="1"/>
</dbReference>
<evidence type="ECO:0000313" key="6">
    <source>
        <dbReference type="Proteomes" id="UP000694300"/>
    </source>
</evidence>
<organism evidence="5 6">
    <name type="scientific">Pseudonocardia oceani</name>
    <dbReference type="NCBI Taxonomy" id="2792013"/>
    <lineage>
        <taxon>Bacteria</taxon>
        <taxon>Bacillati</taxon>
        <taxon>Actinomycetota</taxon>
        <taxon>Actinomycetes</taxon>
        <taxon>Pseudonocardiales</taxon>
        <taxon>Pseudonocardiaceae</taxon>
        <taxon>Pseudonocardia</taxon>
    </lineage>
</organism>
<dbReference type="InterPro" id="IPR051458">
    <property type="entry name" value="Cyt/Met_Dipeptidase"/>
</dbReference>
<evidence type="ECO:0000256" key="2">
    <source>
        <dbReference type="ARBA" id="ARBA00022723"/>
    </source>
</evidence>
<dbReference type="EMBL" id="JADQDF010000001">
    <property type="protein sequence ID" value="MBW0130252.1"/>
    <property type="molecule type" value="Genomic_DNA"/>
</dbReference>
<evidence type="ECO:0000313" key="5">
    <source>
        <dbReference type="EMBL" id="MBW0130252.1"/>
    </source>
</evidence>
<keyword evidence="2" id="KW-0479">Metal-binding</keyword>
<reference evidence="5 6" key="1">
    <citation type="submission" date="2020-11" db="EMBL/GenBank/DDBJ databases">
        <title>Pseudonocardia abyssalis sp. nov. and Pseudonocardia oceani sp. nov., description and phylogenomic analysis of two novel actinomycetes isolated from the deep Southern Ocean.</title>
        <authorList>
            <person name="Parra J."/>
        </authorList>
    </citation>
    <scope>NUCLEOTIDE SEQUENCE [LARGE SCALE GENOMIC DNA]</scope>
    <source>
        <strain evidence="6">KRD185</strain>
    </source>
</reference>
<dbReference type="PANTHER" id="PTHR43270:SF12">
    <property type="entry name" value="SUCCINYL-DIAMINOPIMELATE DESUCCINYLASE"/>
    <property type="match status" value="1"/>
</dbReference>
<feature type="domain" description="Peptidase M20 dimerisation" evidence="4">
    <location>
        <begin position="195"/>
        <end position="349"/>
    </location>
</feature>
<keyword evidence="1" id="KW-0645">Protease</keyword>
<dbReference type="Pfam" id="PF07687">
    <property type="entry name" value="M20_dimer"/>
    <property type="match status" value="1"/>
</dbReference>